<dbReference type="Gene3D" id="1.20.1600.10">
    <property type="entry name" value="Outer membrane efflux proteins (OEP)"/>
    <property type="match status" value="1"/>
</dbReference>
<feature type="coiled-coil region" evidence="8">
    <location>
        <begin position="332"/>
        <end position="384"/>
    </location>
</feature>
<reference evidence="10" key="1">
    <citation type="submission" date="2018-03" db="EMBL/GenBank/DDBJ databases">
        <title>Gramella fulva sp. nov., isolated from a dry surface of tidal flat.</title>
        <authorList>
            <person name="Hwang S.H."/>
            <person name="Hwang W.M."/>
            <person name="Kang K."/>
            <person name="Ahn T.-Y."/>
        </authorList>
    </citation>
    <scope>NUCLEOTIDE SEQUENCE [LARGE SCALE GENOMIC DNA]</scope>
    <source>
        <strain evidence="10">SH35</strain>
    </source>
</reference>
<evidence type="ECO:0000256" key="7">
    <source>
        <dbReference type="ARBA" id="ARBA00023237"/>
    </source>
</evidence>
<keyword evidence="3" id="KW-0813">Transport</keyword>
<evidence type="ECO:0000256" key="3">
    <source>
        <dbReference type="ARBA" id="ARBA00022448"/>
    </source>
</evidence>
<dbReference type="Proteomes" id="UP000241507">
    <property type="component" value="Chromosome"/>
</dbReference>
<accession>A0A2R3Z6U8</accession>
<dbReference type="SUPFAM" id="SSF56954">
    <property type="entry name" value="Outer membrane efflux proteins (OEP)"/>
    <property type="match status" value="1"/>
</dbReference>
<dbReference type="GO" id="GO:0015288">
    <property type="term" value="F:porin activity"/>
    <property type="evidence" value="ECO:0007669"/>
    <property type="project" value="TreeGrafter"/>
</dbReference>
<keyword evidence="7" id="KW-0998">Cell outer membrane</keyword>
<dbReference type="KEGG" id="grs:C7S20_12495"/>
<keyword evidence="6" id="KW-0472">Membrane</keyword>
<evidence type="ECO:0000256" key="6">
    <source>
        <dbReference type="ARBA" id="ARBA00023136"/>
    </source>
</evidence>
<evidence type="ECO:0000256" key="4">
    <source>
        <dbReference type="ARBA" id="ARBA00022452"/>
    </source>
</evidence>
<evidence type="ECO:0000313" key="10">
    <source>
        <dbReference type="Proteomes" id="UP000241507"/>
    </source>
</evidence>
<keyword evidence="5" id="KW-0812">Transmembrane</keyword>
<dbReference type="GO" id="GO:0009279">
    <property type="term" value="C:cell outer membrane"/>
    <property type="evidence" value="ECO:0007669"/>
    <property type="project" value="UniProtKB-SubCell"/>
</dbReference>
<evidence type="ECO:0000256" key="8">
    <source>
        <dbReference type="SAM" id="Coils"/>
    </source>
</evidence>
<dbReference type="AlphaFoldDB" id="A0A2R3Z6U8"/>
<dbReference type="InterPro" id="IPR051906">
    <property type="entry name" value="TolC-like"/>
</dbReference>
<organism evidence="9 10">
    <name type="scientific">Christiangramia fulva</name>
    <dbReference type="NCBI Taxonomy" id="2126553"/>
    <lineage>
        <taxon>Bacteria</taxon>
        <taxon>Pseudomonadati</taxon>
        <taxon>Bacteroidota</taxon>
        <taxon>Flavobacteriia</taxon>
        <taxon>Flavobacteriales</taxon>
        <taxon>Flavobacteriaceae</taxon>
        <taxon>Christiangramia</taxon>
    </lineage>
</organism>
<evidence type="ECO:0000256" key="5">
    <source>
        <dbReference type="ARBA" id="ARBA00022692"/>
    </source>
</evidence>
<dbReference type="Pfam" id="PF02321">
    <property type="entry name" value="OEP"/>
    <property type="match status" value="2"/>
</dbReference>
<dbReference type="GO" id="GO:1990281">
    <property type="term" value="C:efflux pump complex"/>
    <property type="evidence" value="ECO:0007669"/>
    <property type="project" value="TreeGrafter"/>
</dbReference>
<dbReference type="PANTHER" id="PTHR30026:SF21">
    <property type="entry name" value="SLR1270 PROTEIN"/>
    <property type="match status" value="1"/>
</dbReference>
<comment type="subcellular location">
    <subcellularLocation>
        <location evidence="1">Cell outer membrane</location>
    </subcellularLocation>
</comment>
<dbReference type="InterPro" id="IPR003423">
    <property type="entry name" value="OMP_efflux"/>
</dbReference>
<sequence>MRHINPFLVIPALLFTWFFQAQQVLPVKKEQVLEQVMEKNRKLNITKQEFLAAKADYHQTNAVFLPNISVSHTAMTTTNPLMAFGFKLNQESIVQSDFNPDLLNNPDRVNNFATKIEVEQPLLNFDAITQRSAAKKKMQATELQSLRTEDAIKMEVEKAYMQLQLAYKAVDVLENALKAARENLKLAENSFKQGYLQKSDVLAVRVRVGEVENKLQYAKSNVNNASDYLSFLMDGKQGILLKPTDTLSITTLPEEAPELSENRADIQAMYLAVQAREKMHLSDKLSFLPRLNAFGSYELYDNDLFQGSANGYIAGVSLSWDILKGTKRFGEMAKSKAEAEKSRLEYEQYVDQSKMEIARAKRALKDAENQLNLTSLALEQSRESLRIRRNRFEQGLEKTTELLMSESMVSQKELEFYQTVYEYNYALEYLKFLRKS</sequence>
<keyword evidence="8" id="KW-0175">Coiled coil</keyword>
<proteinExistence type="inferred from homology"/>
<gene>
    <name evidence="9" type="ORF">C7S20_12495</name>
</gene>
<dbReference type="PANTHER" id="PTHR30026">
    <property type="entry name" value="OUTER MEMBRANE PROTEIN TOLC"/>
    <property type="match status" value="1"/>
</dbReference>
<dbReference type="EMBL" id="CP028136">
    <property type="protein sequence ID" value="AVR46006.1"/>
    <property type="molecule type" value="Genomic_DNA"/>
</dbReference>
<keyword evidence="4" id="KW-1134">Transmembrane beta strand</keyword>
<dbReference type="GO" id="GO:0015562">
    <property type="term" value="F:efflux transmembrane transporter activity"/>
    <property type="evidence" value="ECO:0007669"/>
    <property type="project" value="InterPro"/>
</dbReference>
<name>A0A2R3Z6U8_9FLAO</name>
<protein>
    <submittedName>
        <fullName evidence="9">Transporter</fullName>
    </submittedName>
</protein>
<evidence type="ECO:0000256" key="2">
    <source>
        <dbReference type="ARBA" id="ARBA00007613"/>
    </source>
</evidence>
<keyword evidence="10" id="KW-1185">Reference proteome</keyword>
<comment type="similarity">
    <text evidence="2">Belongs to the outer membrane factor (OMF) (TC 1.B.17) family.</text>
</comment>
<evidence type="ECO:0000313" key="9">
    <source>
        <dbReference type="EMBL" id="AVR46006.1"/>
    </source>
</evidence>
<evidence type="ECO:0000256" key="1">
    <source>
        <dbReference type="ARBA" id="ARBA00004442"/>
    </source>
</evidence>
<feature type="coiled-coil region" evidence="8">
    <location>
        <begin position="163"/>
        <end position="190"/>
    </location>
</feature>
<dbReference type="RefSeq" id="WP_107012781.1">
    <property type="nucleotide sequence ID" value="NZ_CP028136.1"/>
</dbReference>
<dbReference type="OrthoDB" id="13803at2"/>